<dbReference type="Proteomes" id="UP000054279">
    <property type="component" value="Unassembled WGS sequence"/>
</dbReference>
<gene>
    <name evidence="1" type="ORF">M422DRAFT_261281</name>
</gene>
<sequence>MPEIADQNPSHVMQGLGPYELIPTKIFDFGSAHYAGKLLIKPHCVAPACSPEFAFGRFIKDRQLSHRTPRRHLGFRYPSLPYRLRTPLFNTYTGFPYVTVKMADYVPFAWKNWYDDLSHPSDLSPGAADSGGHHIGRNCDLTARTTRMPVSIASTPTLPMLTPGDFYFQSKGMKDITRYVPGGPPDYPGRRPQRLI</sequence>
<evidence type="ECO:0000313" key="1">
    <source>
        <dbReference type="EMBL" id="KIJ36330.1"/>
    </source>
</evidence>
<name>A0A0C9VFE6_SPHS4</name>
<proteinExistence type="predicted"/>
<accession>A0A0C9VFE6</accession>
<dbReference type="AlphaFoldDB" id="A0A0C9VFE6"/>
<dbReference type="EMBL" id="KN837179">
    <property type="protein sequence ID" value="KIJ36330.1"/>
    <property type="molecule type" value="Genomic_DNA"/>
</dbReference>
<dbReference type="OrthoDB" id="5979581at2759"/>
<dbReference type="HOGENOM" id="CLU_1391010_0_0_1"/>
<organism evidence="1 2">
    <name type="scientific">Sphaerobolus stellatus (strain SS14)</name>
    <dbReference type="NCBI Taxonomy" id="990650"/>
    <lineage>
        <taxon>Eukaryota</taxon>
        <taxon>Fungi</taxon>
        <taxon>Dikarya</taxon>
        <taxon>Basidiomycota</taxon>
        <taxon>Agaricomycotina</taxon>
        <taxon>Agaricomycetes</taxon>
        <taxon>Phallomycetidae</taxon>
        <taxon>Geastrales</taxon>
        <taxon>Sphaerobolaceae</taxon>
        <taxon>Sphaerobolus</taxon>
    </lineage>
</organism>
<keyword evidence="2" id="KW-1185">Reference proteome</keyword>
<protein>
    <submittedName>
        <fullName evidence="1">Unplaced genomic scaffold SPHSTscaffold_104, whole genome shotgun sequence</fullName>
    </submittedName>
</protein>
<reference evidence="1 2" key="1">
    <citation type="submission" date="2014-06" db="EMBL/GenBank/DDBJ databases">
        <title>Evolutionary Origins and Diversification of the Mycorrhizal Mutualists.</title>
        <authorList>
            <consortium name="DOE Joint Genome Institute"/>
            <consortium name="Mycorrhizal Genomics Consortium"/>
            <person name="Kohler A."/>
            <person name="Kuo A."/>
            <person name="Nagy L.G."/>
            <person name="Floudas D."/>
            <person name="Copeland A."/>
            <person name="Barry K.W."/>
            <person name="Cichocki N."/>
            <person name="Veneault-Fourrey C."/>
            <person name="LaButti K."/>
            <person name="Lindquist E.A."/>
            <person name="Lipzen A."/>
            <person name="Lundell T."/>
            <person name="Morin E."/>
            <person name="Murat C."/>
            <person name="Riley R."/>
            <person name="Ohm R."/>
            <person name="Sun H."/>
            <person name="Tunlid A."/>
            <person name="Henrissat B."/>
            <person name="Grigoriev I.V."/>
            <person name="Hibbett D.S."/>
            <person name="Martin F."/>
        </authorList>
    </citation>
    <scope>NUCLEOTIDE SEQUENCE [LARGE SCALE GENOMIC DNA]</scope>
    <source>
        <strain evidence="1 2">SS14</strain>
    </source>
</reference>
<evidence type="ECO:0000313" key="2">
    <source>
        <dbReference type="Proteomes" id="UP000054279"/>
    </source>
</evidence>